<reference evidence="8 9" key="1">
    <citation type="submission" date="2024-09" db="EMBL/GenBank/DDBJ databases">
        <authorList>
            <person name="Sun Q."/>
            <person name="Mori K."/>
        </authorList>
    </citation>
    <scope>NUCLEOTIDE SEQUENCE [LARGE SCALE GENOMIC DNA]</scope>
    <source>
        <strain evidence="8 9">JCM 4362</strain>
    </source>
</reference>
<feature type="region of interest" description="Disordered" evidence="7">
    <location>
        <begin position="1"/>
        <end position="37"/>
    </location>
</feature>
<evidence type="ECO:0000256" key="4">
    <source>
        <dbReference type="ARBA" id="ARBA00022969"/>
    </source>
</evidence>
<dbReference type="RefSeq" id="WP_345222056.1">
    <property type="nucleotide sequence ID" value="NZ_BAAAXE010000013.1"/>
</dbReference>
<evidence type="ECO:0000256" key="7">
    <source>
        <dbReference type="SAM" id="MobiDB-lite"/>
    </source>
</evidence>
<organism evidence="8 9">
    <name type="scientific">Streptomyces cremeus</name>
    <dbReference type="NCBI Taxonomy" id="66881"/>
    <lineage>
        <taxon>Bacteria</taxon>
        <taxon>Bacillati</taxon>
        <taxon>Actinomycetota</taxon>
        <taxon>Actinomycetes</taxon>
        <taxon>Kitasatosporales</taxon>
        <taxon>Streptomycetaceae</taxon>
        <taxon>Streptomyces</taxon>
    </lineage>
</organism>
<evidence type="ECO:0000313" key="9">
    <source>
        <dbReference type="Proteomes" id="UP001589718"/>
    </source>
</evidence>
<comment type="similarity">
    <text evidence="2">Belongs to the SsgA family.</text>
</comment>
<proteinExistence type="inferred from homology"/>
<evidence type="ECO:0000256" key="5">
    <source>
        <dbReference type="ARBA" id="ARBA00023210"/>
    </source>
</evidence>
<evidence type="ECO:0000256" key="2">
    <source>
        <dbReference type="ARBA" id="ARBA00009323"/>
    </source>
</evidence>
<gene>
    <name evidence="8" type="ORF">ACFFTU_08790</name>
</gene>
<evidence type="ECO:0000256" key="6">
    <source>
        <dbReference type="ARBA" id="ARBA00023306"/>
    </source>
</evidence>
<accession>A0ABV5PA54</accession>
<dbReference type="Pfam" id="PF04686">
    <property type="entry name" value="SsgA"/>
    <property type="match status" value="1"/>
</dbReference>
<keyword evidence="5" id="KW-0717">Septation</keyword>
<dbReference type="Gene3D" id="2.30.31.20">
    <property type="entry name" value="Sporulation-specific cell division protein SsgB"/>
    <property type="match status" value="1"/>
</dbReference>
<keyword evidence="4" id="KW-0749">Sporulation</keyword>
<dbReference type="EMBL" id="JBHMCR010000004">
    <property type="protein sequence ID" value="MFB9520039.1"/>
    <property type="molecule type" value="Genomic_DNA"/>
</dbReference>
<dbReference type="InterPro" id="IPR006776">
    <property type="entry name" value="SsgB"/>
</dbReference>
<protein>
    <submittedName>
        <fullName evidence="8">SsgA family sporulation/cell division regulator</fullName>
    </submittedName>
</protein>
<keyword evidence="3" id="KW-0132">Cell division</keyword>
<evidence type="ECO:0000256" key="1">
    <source>
        <dbReference type="ARBA" id="ARBA00004431"/>
    </source>
</evidence>
<evidence type="ECO:0000256" key="3">
    <source>
        <dbReference type="ARBA" id="ARBA00022618"/>
    </source>
</evidence>
<name>A0ABV5PA54_STRCM</name>
<feature type="compositionally biased region" description="Low complexity" evidence="7">
    <location>
        <begin position="11"/>
        <end position="32"/>
    </location>
</feature>
<evidence type="ECO:0000313" key="8">
    <source>
        <dbReference type="EMBL" id="MFB9520039.1"/>
    </source>
</evidence>
<dbReference type="InterPro" id="IPR038658">
    <property type="entry name" value="SsgB_sf"/>
</dbReference>
<dbReference type="Proteomes" id="UP001589718">
    <property type="component" value="Unassembled WGS sequence"/>
</dbReference>
<keyword evidence="6" id="KW-0131">Cell cycle</keyword>
<sequence>MSRTVEDRPLGGSDAESAAAGATAAESPAGRPAEARPPAEARLRANLVTDAPVPTCLPVVLRYAPAGDRRDVSIELPVPGPPGGTGGRPTWTFPRALLEAGLRAPAEQGDVRIWPCGRVQAVLELHAEQGVLLVQLDSAPLVRFLRQTYA</sequence>
<comment type="caution">
    <text evidence="8">The sequence shown here is derived from an EMBL/GenBank/DDBJ whole genome shotgun (WGS) entry which is preliminary data.</text>
</comment>
<comment type="subcellular location">
    <subcellularLocation>
        <location evidence="1">Cell septum</location>
    </subcellularLocation>
</comment>
<keyword evidence="9" id="KW-1185">Reference proteome</keyword>